<reference evidence="1" key="1">
    <citation type="submission" date="2019-05" db="EMBL/GenBank/DDBJ databases">
        <title>The de novo reference genome and transcriptome assemblies of the wild tomato species Solanum chilense.</title>
        <authorList>
            <person name="Stam R."/>
            <person name="Nosenko T."/>
            <person name="Hoerger A.C."/>
            <person name="Stephan W."/>
            <person name="Seidel M.A."/>
            <person name="Kuhn J.M.M."/>
            <person name="Haberer G."/>
            <person name="Tellier A."/>
        </authorList>
    </citation>
    <scope>NUCLEOTIDE SEQUENCE</scope>
    <source>
        <tissue evidence="1">Mature leaves</tissue>
    </source>
</reference>
<proteinExistence type="predicted"/>
<feature type="non-terminal residue" evidence="1">
    <location>
        <position position="153"/>
    </location>
</feature>
<dbReference type="AlphaFoldDB" id="A0A6N2BYX2"/>
<comment type="caution">
    <text evidence="1">The sequence shown here is derived from an EMBL/GenBank/DDBJ whole genome shotgun (WGS) entry which is preliminary data.</text>
</comment>
<name>A0A6N2BYX2_SOLCI</name>
<accession>A0A6N2BYX2</accession>
<evidence type="ECO:0000313" key="1">
    <source>
        <dbReference type="EMBL" id="TMW99108.1"/>
    </source>
</evidence>
<organism evidence="1">
    <name type="scientific">Solanum chilense</name>
    <name type="common">Tomato</name>
    <name type="synonym">Lycopersicon chilense</name>
    <dbReference type="NCBI Taxonomy" id="4083"/>
    <lineage>
        <taxon>Eukaryota</taxon>
        <taxon>Viridiplantae</taxon>
        <taxon>Streptophyta</taxon>
        <taxon>Embryophyta</taxon>
        <taxon>Tracheophyta</taxon>
        <taxon>Spermatophyta</taxon>
        <taxon>Magnoliopsida</taxon>
        <taxon>eudicotyledons</taxon>
        <taxon>Gunneridae</taxon>
        <taxon>Pentapetalae</taxon>
        <taxon>asterids</taxon>
        <taxon>lamiids</taxon>
        <taxon>Solanales</taxon>
        <taxon>Solanaceae</taxon>
        <taxon>Solanoideae</taxon>
        <taxon>Solaneae</taxon>
        <taxon>Solanum</taxon>
        <taxon>Solanum subgen. Lycopersicon</taxon>
    </lineage>
</organism>
<feature type="non-terminal residue" evidence="1">
    <location>
        <position position="1"/>
    </location>
</feature>
<dbReference type="EMBL" id="RXGB01001402">
    <property type="protein sequence ID" value="TMW99108.1"/>
    <property type="molecule type" value="Genomic_DNA"/>
</dbReference>
<sequence length="153" mass="17113">DPPSSAVANPSASVVTKSYVEVIARLERQIGEVNLLVSQYKVVSQNQPPDARLKGPMPPMYLTSSVFHQGDHFATFQQTQSASLTNSTQDTPLVYTFDPPKAQIKKKEKEGMMLTTQGTTSYNHQPPPRYPNSQYYICNNQVTFHSPRPMQNP</sequence>
<gene>
    <name evidence="1" type="ORF">EJD97_003039</name>
</gene>
<protein>
    <submittedName>
        <fullName evidence="1">Uncharacterized protein</fullName>
    </submittedName>
</protein>